<name>A0A9D4BUL9_DREPO</name>
<evidence type="ECO:0000313" key="1">
    <source>
        <dbReference type="EMBL" id="KAH3706578.1"/>
    </source>
</evidence>
<protein>
    <submittedName>
        <fullName evidence="1">Uncharacterized protein</fullName>
    </submittedName>
</protein>
<keyword evidence="2" id="KW-1185">Reference proteome</keyword>
<proteinExistence type="predicted"/>
<reference evidence="1" key="2">
    <citation type="submission" date="2020-11" db="EMBL/GenBank/DDBJ databases">
        <authorList>
            <person name="McCartney M.A."/>
            <person name="Auch B."/>
            <person name="Kono T."/>
            <person name="Mallez S."/>
            <person name="Becker A."/>
            <person name="Gohl D.M."/>
            <person name="Silverstein K.A.T."/>
            <person name="Koren S."/>
            <person name="Bechman K.B."/>
            <person name="Herman A."/>
            <person name="Abrahante J.E."/>
            <person name="Garbe J."/>
        </authorList>
    </citation>
    <scope>NUCLEOTIDE SEQUENCE</scope>
    <source>
        <strain evidence="1">Duluth1</strain>
        <tissue evidence="1">Whole animal</tissue>
    </source>
</reference>
<dbReference type="EMBL" id="JAIWYP010000014">
    <property type="protein sequence ID" value="KAH3706578.1"/>
    <property type="molecule type" value="Genomic_DNA"/>
</dbReference>
<dbReference type="Proteomes" id="UP000828390">
    <property type="component" value="Unassembled WGS sequence"/>
</dbReference>
<accession>A0A9D4BUL9</accession>
<gene>
    <name evidence="1" type="ORF">DPMN_065966</name>
</gene>
<dbReference type="AlphaFoldDB" id="A0A9D4BUL9"/>
<evidence type="ECO:0000313" key="2">
    <source>
        <dbReference type="Proteomes" id="UP000828390"/>
    </source>
</evidence>
<comment type="caution">
    <text evidence="1">The sequence shown here is derived from an EMBL/GenBank/DDBJ whole genome shotgun (WGS) entry which is preliminary data.</text>
</comment>
<reference evidence="1" key="1">
    <citation type="journal article" date="2019" name="bioRxiv">
        <title>The Genome of the Zebra Mussel, Dreissena polymorpha: A Resource for Invasive Species Research.</title>
        <authorList>
            <person name="McCartney M.A."/>
            <person name="Auch B."/>
            <person name="Kono T."/>
            <person name="Mallez S."/>
            <person name="Zhang Y."/>
            <person name="Obille A."/>
            <person name="Becker A."/>
            <person name="Abrahante J.E."/>
            <person name="Garbe J."/>
            <person name="Badalamenti J.P."/>
            <person name="Herman A."/>
            <person name="Mangelson H."/>
            <person name="Liachko I."/>
            <person name="Sullivan S."/>
            <person name="Sone E.D."/>
            <person name="Koren S."/>
            <person name="Silverstein K.A.T."/>
            <person name="Beckman K.B."/>
            <person name="Gohl D.M."/>
        </authorList>
    </citation>
    <scope>NUCLEOTIDE SEQUENCE</scope>
    <source>
        <strain evidence="1">Duluth1</strain>
        <tissue evidence="1">Whole animal</tissue>
    </source>
</reference>
<organism evidence="1 2">
    <name type="scientific">Dreissena polymorpha</name>
    <name type="common">Zebra mussel</name>
    <name type="synonym">Mytilus polymorpha</name>
    <dbReference type="NCBI Taxonomy" id="45954"/>
    <lineage>
        <taxon>Eukaryota</taxon>
        <taxon>Metazoa</taxon>
        <taxon>Spiralia</taxon>
        <taxon>Lophotrochozoa</taxon>
        <taxon>Mollusca</taxon>
        <taxon>Bivalvia</taxon>
        <taxon>Autobranchia</taxon>
        <taxon>Heteroconchia</taxon>
        <taxon>Euheterodonta</taxon>
        <taxon>Imparidentia</taxon>
        <taxon>Neoheterodontei</taxon>
        <taxon>Myida</taxon>
        <taxon>Dreissenoidea</taxon>
        <taxon>Dreissenidae</taxon>
        <taxon>Dreissena</taxon>
    </lineage>
</organism>
<sequence>MFIETAPCVADLHKPLNPVCSSASRSSACLFNWTMMMRIMSLSRCDEADDAIVFAQLEVAG</sequence>